<reference evidence="1 2" key="1">
    <citation type="submission" date="2017-12" db="EMBL/GenBank/DDBJ databases">
        <authorList>
            <person name="Pombert J.-F."/>
            <person name="Haag K.L."/>
            <person name="Ebert D."/>
        </authorList>
    </citation>
    <scope>NUCLEOTIDE SEQUENCE [LARGE SCALE GENOMIC DNA]</scope>
    <source>
        <strain evidence="1">BE-OM-2</strain>
    </source>
</reference>
<evidence type="ECO:0000313" key="1">
    <source>
        <dbReference type="EMBL" id="TBU09196.1"/>
    </source>
</evidence>
<accession>A0A4Q9LMN5</accession>
<sequence length="87" mass="10034">MAENKEIRKMYENIRNEKRGFQARNMMVECTAGFLLTYPKKSEMDRNLLNNSDLIEDGETTVPETTDAIMNLKNNKALDKTSSNPNF</sequence>
<dbReference type="VEuPathDB" id="MicrosporidiaDB:CWI36_0052p0020"/>
<dbReference type="VEuPathDB" id="MicrosporidiaDB:CWI39_1383p0010"/>
<dbReference type="EMBL" id="PITI01000052">
    <property type="protein sequence ID" value="TBU09196.1"/>
    <property type="molecule type" value="Genomic_DNA"/>
</dbReference>
<dbReference type="AlphaFoldDB" id="A0A4Q9LMN5"/>
<dbReference type="Proteomes" id="UP000291404">
    <property type="component" value="Unassembled WGS sequence"/>
</dbReference>
<organism evidence="1 2">
    <name type="scientific">Hamiltosporidium magnivora</name>
    <dbReference type="NCBI Taxonomy" id="148818"/>
    <lineage>
        <taxon>Eukaryota</taxon>
        <taxon>Fungi</taxon>
        <taxon>Fungi incertae sedis</taxon>
        <taxon>Microsporidia</taxon>
        <taxon>Dubosqiidae</taxon>
        <taxon>Hamiltosporidium</taxon>
    </lineage>
</organism>
<name>A0A4Q9LMN5_9MICR</name>
<keyword evidence="2" id="KW-1185">Reference proteome</keyword>
<protein>
    <submittedName>
        <fullName evidence="1">Uncharacterized protein</fullName>
    </submittedName>
</protein>
<gene>
    <name evidence="1" type="ORF">CWI36_0052p0020</name>
</gene>
<evidence type="ECO:0000313" key="2">
    <source>
        <dbReference type="Proteomes" id="UP000291404"/>
    </source>
</evidence>
<comment type="caution">
    <text evidence="1">The sequence shown here is derived from an EMBL/GenBank/DDBJ whole genome shotgun (WGS) entry which is preliminary data.</text>
</comment>
<proteinExistence type="predicted"/>